<dbReference type="Gene3D" id="2.40.160.60">
    <property type="entry name" value="Outer membrane protein transport protein (OMPP1/FadL/TodX)"/>
    <property type="match status" value="1"/>
</dbReference>
<evidence type="ECO:0000256" key="8">
    <source>
        <dbReference type="SAM" id="SignalP"/>
    </source>
</evidence>
<dbReference type="GO" id="GO:0015483">
    <property type="term" value="F:long-chain fatty acid transporting porin activity"/>
    <property type="evidence" value="ECO:0007669"/>
    <property type="project" value="TreeGrafter"/>
</dbReference>
<dbReference type="AlphaFoldDB" id="A0A975AYH5"/>
<dbReference type="InterPro" id="IPR005017">
    <property type="entry name" value="OMPP1/FadL/TodX"/>
</dbReference>
<dbReference type="SUPFAM" id="SSF56935">
    <property type="entry name" value="Porins"/>
    <property type="match status" value="1"/>
</dbReference>
<feature type="chain" id="PRO_5037800060" evidence="8">
    <location>
        <begin position="18"/>
        <end position="414"/>
    </location>
</feature>
<evidence type="ECO:0000256" key="7">
    <source>
        <dbReference type="ARBA" id="ARBA00023237"/>
    </source>
</evidence>
<evidence type="ECO:0000256" key="5">
    <source>
        <dbReference type="ARBA" id="ARBA00022729"/>
    </source>
</evidence>
<sequence length="414" mass="44561">MKKIVLVSIAASSVLMAGGYKIPETSTNSVALGGANIAHTKSADAAYDNPANMIFMSEKHHMEVDLMYVGISSTNYEGSYTDQTGTTTGHNISSENETFLIPSLHYVSPTIGNAKVGLSIVVPGGLTRRWKEDPAKKSAEEFTLRIVEVNPTAAFKVNEKLALGVGFRIVHSEGVVKATPSSNALVPISQDMSGDSLDFGYNLALAYKPNADIEIGLTYRSQVNLTEEGSANLVYTQFTPPATITPVMNGTYDASITVPLPATFAAAIAYTLPSDTTVELVYEHARWSAYENINFDYTNPTAEAVFGTSRSKNWNDTNTFRLGLTQELDSATLMAGLVIDETPVPEETLGFETPGSDSISVSLGARYDVNEKMDVAFGALYSMKEDRVVKNNSIDGKFTDSNVILISAGVGYKF</sequence>
<dbReference type="PANTHER" id="PTHR35093">
    <property type="entry name" value="OUTER MEMBRANE PROTEIN NMB0088-RELATED"/>
    <property type="match status" value="1"/>
</dbReference>
<reference evidence="9" key="2">
    <citation type="submission" date="2021-04" db="EMBL/GenBank/DDBJ databases">
        <title>Isolation and characterization of a novel species of the genus Sulfurimonas.</title>
        <authorList>
            <person name="Fukui M."/>
        </authorList>
    </citation>
    <scope>NUCLEOTIDE SEQUENCE</scope>
    <source>
        <strain evidence="9">H1576</strain>
    </source>
</reference>
<dbReference type="KEGG" id="saqt:GJV85_02010"/>
<protein>
    <submittedName>
        <fullName evidence="9">Aromatic hydrocarbon degradation protein</fullName>
    </submittedName>
</protein>
<feature type="signal peptide" evidence="8">
    <location>
        <begin position="1"/>
        <end position="17"/>
    </location>
</feature>
<evidence type="ECO:0000313" key="10">
    <source>
        <dbReference type="Proteomes" id="UP000671852"/>
    </source>
</evidence>
<dbReference type="RefSeq" id="WP_207562210.1">
    <property type="nucleotide sequence ID" value="NZ_CP046072.1"/>
</dbReference>
<organism evidence="9 10">
    <name type="scientific">Sulfurimonas aquatica</name>
    <dbReference type="NCBI Taxonomy" id="2672570"/>
    <lineage>
        <taxon>Bacteria</taxon>
        <taxon>Pseudomonadati</taxon>
        <taxon>Campylobacterota</taxon>
        <taxon>Epsilonproteobacteria</taxon>
        <taxon>Campylobacterales</taxon>
        <taxon>Sulfurimonadaceae</taxon>
        <taxon>Sulfurimonas</taxon>
    </lineage>
</organism>
<evidence type="ECO:0000256" key="4">
    <source>
        <dbReference type="ARBA" id="ARBA00022692"/>
    </source>
</evidence>
<keyword evidence="10" id="KW-1185">Reference proteome</keyword>
<keyword evidence="7" id="KW-0998">Cell outer membrane</keyword>
<name>A0A975AYH5_9BACT</name>
<evidence type="ECO:0000256" key="6">
    <source>
        <dbReference type="ARBA" id="ARBA00023136"/>
    </source>
</evidence>
<comment type="similarity">
    <text evidence="2">Belongs to the OmpP1/FadL family.</text>
</comment>
<keyword evidence="4" id="KW-0812">Transmembrane</keyword>
<dbReference type="EMBL" id="CP046072">
    <property type="protein sequence ID" value="QSZ40936.1"/>
    <property type="molecule type" value="Genomic_DNA"/>
</dbReference>
<comment type="subcellular location">
    <subcellularLocation>
        <location evidence="1">Cell outer membrane</location>
        <topology evidence="1">Multi-pass membrane protein</topology>
    </subcellularLocation>
</comment>
<keyword evidence="3" id="KW-1134">Transmembrane beta strand</keyword>
<dbReference type="Proteomes" id="UP000671852">
    <property type="component" value="Chromosome"/>
</dbReference>
<keyword evidence="5 8" id="KW-0732">Signal</keyword>
<evidence type="ECO:0000256" key="1">
    <source>
        <dbReference type="ARBA" id="ARBA00004571"/>
    </source>
</evidence>
<evidence type="ECO:0000256" key="2">
    <source>
        <dbReference type="ARBA" id="ARBA00008163"/>
    </source>
</evidence>
<proteinExistence type="inferred from homology"/>
<accession>A0A975AYH5</accession>
<evidence type="ECO:0000313" key="9">
    <source>
        <dbReference type="EMBL" id="QSZ40936.1"/>
    </source>
</evidence>
<keyword evidence="6" id="KW-0472">Membrane</keyword>
<reference evidence="9" key="1">
    <citation type="submission" date="2019-11" db="EMBL/GenBank/DDBJ databases">
        <authorList>
            <person name="Kojima H."/>
        </authorList>
    </citation>
    <scope>NUCLEOTIDE SEQUENCE</scope>
    <source>
        <strain evidence="9">H1576</strain>
    </source>
</reference>
<evidence type="ECO:0000256" key="3">
    <source>
        <dbReference type="ARBA" id="ARBA00022452"/>
    </source>
</evidence>
<dbReference type="PANTHER" id="PTHR35093:SF8">
    <property type="entry name" value="OUTER MEMBRANE PROTEIN NMB0088-RELATED"/>
    <property type="match status" value="1"/>
</dbReference>
<dbReference type="GO" id="GO:0009279">
    <property type="term" value="C:cell outer membrane"/>
    <property type="evidence" value="ECO:0007669"/>
    <property type="project" value="UniProtKB-SubCell"/>
</dbReference>
<gene>
    <name evidence="9" type="ORF">GJV85_02010</name>
</gene>
<dbReference type="Pfam" id="PF03349">
    <property type="entry name" value="Toluene_X"/>
    <property type="match status" value="1"/>
</dbReference>